<dbReference type="AlphaFoldDB" id="A0A3D9CWM9"/>
<keyword evidence="1" id="KW-0732">Signal</keyword>
<dbReference type="NCBIfam" id="TIGR04183">
    <property type="entry name" value="Por_Secre_tail"/>
    <property type="match status" value="1"/>
</dbReference>
<accession>A0A3D9CWM9</accession>
<evidence type="ECO:0000313" key="4">
    <source>
        <dbReference type="EMBL" id="REC70048.1"/>
    </source>
</evidence>
<gene>
    <name evidence="4" type="ORF">DRF58_11060</name>
</gene>
<feature type="domain" description="Secretion system C-terminal sorting" evidence="3">
    <location>
        <begin position="236"/>
        <end position="300"/>
    </location>
</feature>
<dbReference type="Gene3D" id="2.60.120.200">
    <property type="match status" value="1"/>
</dbReference>
<reference evidence="4 5" key="1">
    <citation type="journal article" date="2006" name="Int. J. Syst. Evol. Microbiol.">
        <title>Chryseobacterium hispanicum sp. nov., isolated from the drinking water distribution system of Sevilla, Spain.</title>
        <authorList>
            <person name="Gallego V."/>
            <person name="Garcia M.T."/>
            <person name="Ventosa A."/>
        </authorList>
    </citation>
    <scope>NUCLEOTIDE SEQUENCE [LARGE SCALE GENOMIC DNA]</scope>
    <source>
        <strain evidence="4 5">KCTC 22104</strain>
    </source>
</reference>
<dbReference type="Pfam" id="PF18962">
    <property type="entry name" value="Por_Secre_tail"/>
    <property type="match status" value="1"/>
</dbReference>
<feature type="domain" description="Cleaved adhesin" evidence="2">
    <location>
        <begin position="66"/>
        <end position="218"/>
    </location>
</feature>
<dbReference type="InterPro" id="IPR026444">
    <property type="entry name" value="Secre_tail"/>
</dbReference>
<dbReference type="NCBIfam" id="NF038128">
    <property type="entry name" value="choice_anch_J"/>
    <property type="match status" value="1"/>
</dbReference>
<evidence type="ECO:0008006" key="6">
    <source>
        <dbReference type="Google" id="ProtNLM"/>
    </source>
</evidence>
<comment type="caution">
    <text evidence="4">The sequence shown here is derived from an EMBL/GenBank/DDBJ whole genome shotgun (WGS) entry which is preliminary data.</text>
</comment>
<dbReference type="InterPro" id="IPR011628">
    <property type="entry name" value="Cleaved_adhesin"/>
</dbReference>
<dbReference type="Pfam" id="PF07675">
    <property type="entry name" value="Cleaved_Adhesin"/>
    <property type="match status" value="1"/>
</dbReference>
<keyword evidence="5" id="KW-1185">Reference proteome</keyword>
<proteinExistence type="predicted"/>
<dbReference type="EMBL" id="QNUG01000021">
    <property type="protein sequence ID" value="REC70048.1"/>
    <property type="molecule type" value="Genomic_DNA"/>
</dbReference>
<evidence type="ECO:0000259" key="2">
    <source>
        <dbReference type="Pfam" id="PF07675"/>
    </source>
</evidence>
<evidence type="ECO:0000313" key="5">
    <source>
        <dbReference type="Proteomes" id="UP000256326"/>
    </source>
</evidence>
<dbReference type="Proteomes" id="UP000256326">
    <property type="component" value="Unassembled WGS sequence"/>
</dbReference>
<evidence type="ECO:0000259" key="3">
    <source>
        <dbReference type="Pfam" id="PF18962"/>
    </source>
</evidence>
<evidence type="ECO:0000256" key="1">
    <source>
        <dbReference type="ARBA" id="ARBA00022729"/>
    </source>
</evidence>
<name>A0A3D9CWM9_9FLAO</name>
<organism evidence="4 5">
    <name type="scientific">Epilithonimonas hispanica</name>
    <dbReference type="NCBI Taxonomy" id="358687"/>
    <lineage>
        <taxon>Bacteria</taxon>
        <taxon>Pseudomonadati</taxon>
        <taxon>Bacteroidota</taxon>
        <taxon>Flavobacteriia</taxon>
        <taxon>Flavobacteriales</taxon>
        <taxon>Weeksellaceae</taxon>
        <taxon>Chryseobacterium group</taxon>
        <taxon>Epilithonimonas</taxon>
    </lineage>
</organism>
<sequence length="302" mass="33510">MFNVVFYVVKIVFYSCDLINVCIFENIKIIVMIKKLLFAGALALAFNSMNAQVQVWKDDFNDEDVSDWTLYDDDGDGFQFGDIFQIQDSEENPVTPISLISRSWQQVPLTPDNWAVSPAIDISKAQGTLTLSWITQVAAQSWDQEKYAVYVSTSPDQTSLLASNVQVIETLGQGTNAGTPVNHTLDLTSFIGQPQIYVAFRHYDCTDQDFLSIDDVTVSATSLLAVSDVNKKAFSVYPNPTSDYLTFNQKVNSVQVYDMAGKLVASPTVVDSKIDVKSLQNATYVLKVNTEAGSTSHKFIKK</sequence>
<protein>
    <recommendedName>
        <fullName evidence="6">T9SS C-terminal target domain-containing protein</fullName>
    </recommendedName>
</protein>